<evidence type="ECO:0000256" key="1">
    <source>
        <dbReference type="SAM" id="Phobius"/>
    </source>
</evidence>
<evidence type="ECO:0000313" key="3">
    <source>
        <dbReference type="Proteomes" id="UP000011554"/>
    </source>
</evidence>
<keyword evidence="1" id="KW-1133">Transmembrane helix</keyword>
<dbReference type="AlphaFoldDB" id="M0AHC4"/>
<comment type="caution">
    <text evidence="2">The sequence shown here is derived from an EMBL/GenBank/DDBJ whole genome shotgun (WGS) entry which is preliminary data.</text>
</comment>
<sequence length="86" mass="8773">MLALGASIGSGAVLGLATPLPFPAAIIGPGLVAIAFIGRALFINGPVSEVADLGEEIELEDVPRFLAPVESVEYRVQRDGADSAGR</sequence>
<evidence type="ECO:0000313" key="2">
    <source>
        <dbReference type="EMBL" id="ELY98075.1"/>
    </source>
</evidence>
<dbReference type="PATRIC" id="fig|29540.5.peg.3893"/>
<dbReference type="InterPro" id="IPR058328">
    <property type="entry name" value="DUF8015"/>
</dbReference>
<keyword evidence="3" id="KW-1185">Reference proteome</keyword>
<reference evidence="2 3" key="1">
    <citation type="journal article" date="2014" name="PLoS Genet.">
        <title>Phylogenetically driven sequencing of extremely halophilic archaea reveals strategies for static and dynamic osmo-response.</title>
        <authorList>
            <person name="Becker E.A."/>
            <person name="Seitzer P.M."/>
            <person name="Tritt A."/>
            <person name="Larsen D."/>
            <person name="Krusor M."/>
            <person name="Yao A.I."/>
            <person name="Wu D."/>
            <person name="Madern D."/>
            <person name="Eisen J.A."/>
            <person name="Darling A.E."/>
            <person name="Facciotti M.T."/>
        </authorList>
    </citation>
    <scope>NUCLEOTIDE SEQUENCE [LARGE SCALE GENOMIC DNA]</scope>
    <source>
        <strain evidence="2 3">DSM 12278</strain>
    </source>
</reference>
<gene>
    <name evidence="2" type="ORF">C481_19105</name>
</gene>
<dbReference type="EMBL" id="AOIO01000040">
    <property type="protein sequence ID" value="ELY98075.1"/>
    <property type="molecule type" value="Genomic_DNA"/>
</dbReference>
<name>M0AHC4_NATA1</name>
<dbReference type="Proteomes" id="UP000011554">
    <property type="component" value="Unassembled WGS sequence"/>
</dbReference>
<organism evidence="2 3">
    <name type="scientific">Natrialba asiatica (strain ATCC 700177 / DSM 12278 / JCM 9576 / FERM P-10747 / NBRC 102637 / 172P1)</name>
    <dbReference type="NCBI Taxonomy" id="29540"/>
    <lineage>
        <taxon>Archaea</taxon>
        <taxon>Methanobacteriati</taxon>
        <taxon>Methanobacteriota</taxon>
        <taxon>Stenosarchaea group</taxon>
        <taxon>Halobacteria</taxon>
        <taxon>Halobacteriales</taxon>
        <taxon>Natrialbaceae</taxon>
        <taxon>Natrialba</taxon>
    </lineage>
</organism>
<keyword evidence="1" id="KW-0812">Transmembrane</keyword>
<accession>M0AHC4</accession>
<dbReference type="eggNOG" id="arCOG06206">
    <property type="taxonomic scope" value="Archaea"/>
</dbReference>
<dbReference type="RefSeq" id="WP_006110922.1">
    <property type="nucleotide sequence ID" value="NZ_AOIO01000040.1"/>
</dbReference>
<proteinExistence type="predicted"/>
<keyword evidence="1" id="KW-0472">Membrane</keyword>
<dbReference type="Pfam" id="PF26047">
    <property type="entry name" value="DUF8015"/>
    <property type="match status" value="1"/>
</dbReference>
<protein>
    <submittedName>
        <fullName evidence="2">Uncharacterized protein</fullName>
    </submittedName>
</protein>
<feature type="transmembrane region" description="Helical" evidence="1">
    <location>
        <begin position="25"/>
        <end position="42"/>
    </location>
</feature>